<evidence type="ECO:0000313" key="2">
    <source>
        <dbReference type="EMBL" id="KAJ5493185.1"/>
    </source>
</evidence>
<feature type="region of interest" description="Disordered" evidence="1">
    <location>
        <begin position="67"/>
        <end position="92"/>
    </location>
</feature>
<dbReference type="Gene3D" id="1.25.40.990">
    <property type="match status" value="1"/>
</dbReference>
<name>A0A9W9XIE2_9EURO</name>
<dbReference type="AlphaFoldDB" id="A0A9W9XIE2"/>
<dbReference type="GeneID" id="81621783"/>
<proteinExistence type="predicted"/>
<dbReference type="EMBL" id="JAPWDQ010000002">
    <property type="protein sequence ID" value="KAJ5493185.1"/>
    <property type="molecule type" value="Genomic_DNA"/>
</dbReference>
<comment type="caution">
    <text evidence="2">The sequence shown here is derived from an EMBL/GenBank/DDBJ whole genome shotgun (WGS) entry which is preliminary data.</text>
</comment>
<reference evidence="2" key="1">
    <citation type="submission" date="2022-12" db="EMBL/GenBank/DDBJ databases">
        <authorList>
            <person name="Petersen C."/>
        </authorList>
    </citation>
    <scope>NUCLEOTIDE SEQUENCE</scope>
    <source>
        <strain evidence="2">IBT 30728</strain>
    </source>
</reference>
<organism evidence="2 3">
    <name type="scientific">Penicillium diatomitis</name>
    <dbReference type="NCBI Taxonomy" id="2819901"/>
    <lineage>
        <taxon>Eukaryota</taxon>
        <taxon>Fungi</taxon>
        <taxon>Dikarya</taxon>
        <taxon>Ascomycota</taxon>
        <taxon>Pezizomycotina</taxon>
        <taxon>Eurotiomycetes</taxon>
        <taxon>Eurotiomycetidae</taxon>
        <taxon>Eurotiales</taxon>
        <taxon>Aspergillaceae</taxon>
        <taxon>Penicillium</taxon>
    </lineage>
</organism>
<dbReference type="RefSeq" id="XP_056793565.1">
    <property type="nucleotide sequence ID" value="XM_056931534.1"/>
</dbReference>
<protein>
    <submittedName>
        <fullName evidence="2">Uncharacterized protein</fullName>
    </submittedName>
</protein>
<reference evidence="2" key="2">
    <citation type="journal article" date="2023" name="IMA Fungus">
        <title>Comparative genomic study of the Penicillium genus elucidates a diverse pangenome and 15 lateral gene transfer events.</title>
        <authorList>
            <person name="Petersen C."/>
            <person name="Sorensen T."/>
            <person name="Nielsen M.R."/>
            <person name="Sondergaard T.E."/>
            <person name="Sorensen J.L."/>
            <person name="Fitzpatrick D.A."/>
            <person name="Frisvad J.C."/>
            <person name="Nielsen K.L."/>
        </authorList>
    </citation>
    <scope>NUCLEOTIDE SEQUENCE</scope>
    <source>
        <strain evidence="2">IBT 30728</strain>
    </source>
</reference>
<keyword evidence="3" id="KW-1185">Reference proteome</keyword>
<dbReference type="Proteomes" id="UP001148312">
    <property type="component" value="Unassembled WGS sequence"/>
</dbReference>
<dbReference type="PANTHER" id="PTHR39398:SF1">
    <property type="entry name" value="CSN8_PSMD8_EIF3K DOMAIN-CONTAINING PROTEIN"/>
    <property type="match status" value="1"/>
</dbReference>
<dbReference type="PANTHER" id="PTHR39398">
    <property type="entry name" value="YALI0F14311P"/>
    <property type="match status" value="1"/>
</dbReference>
<sequence length="319" mass="36205">MQPKPPGSRLKPVADTLESVGFVSKGDKKLLNHRAQNEYFNKIKDRYVKFCVDNKSNLEAALISMPTSASGDATSNPPAALPSAKQSTVERTIPSPSSELSTLLLSLRKLREALLATAKETPVDFIQRVYAFSIQLAVRARHPPSYFPSLRYSLEKLHTRSHPLNQSDLEDVISYLILDYACRQDDMLSAFELRARARRDFAFSDQDIDQVLVALMHGNWVVFWRVRNSVDCFRQAIMDWAMAQMRRRALKAVGSAYLSVPVDWVLGECIGFDEGWTWEKLVEHENLGWEKDGENIIIRRPKTRTRLNPEAAPVNKAES</sequence>
<gene>
    <name evidence="2" type="ORF">N7539_001931</name>
</gene>
<evidence type="ECO:0000313" key="3">
    <source>
        <dbReference type="Proteomes" id="UP001148312"/>
    </source>
</evidence>
<feature type="compositionally biased region" description="Polar residues" evidence="1">
    <location>
        <begin position="67"/>
        <end position="77"/>
    </location>
</feature>
<evidence type="ECO:0000256" key="1">
    <source>
        <dbReference type="SAM" id="MobiDB-lite"/>
    </source>
</evidence>
<accession>A0A9W9XIE2</accession>